<dbReference type="InterPro" id="IPR001012">
    <property type="entry name" value="UBX_dom"/>
</dbReference>
<evidence type="ECO:0000256" key="2">
    <source>
        <dbReference type="ARBA" id="ARBA00022490"/>
    </source>
</evidence>
<evidence type="ECO:0000313" key="13">
    <source>
        <dbReference type="EMBL" id="ROT81882.1"/>
    </source>
</evidence>
<protein>
    <recommendedName>
        <fullName evidence="7">UBX domain-containing protein 11</fullName>
    </recommendedName>
    <alternativeName>
        <fullName evidence="9">Socius</fullName>
    </alternativeName>
    <alternativeName>
        <fullName evidence="8">UBX domain-containing protein 5</fullName>
    </alternativeName>
</protein>
<feature type="compositionally biased region" description="Polar residues" evidence="10">
    <location>
        <begin position="608"/>
        <end position="618"/>
    </location>
</feature>
<keyword evidence="14" id="KW-1185">Reference proteome</keyword>
<dbReference type="InterPro" id="IPR029071">
    <property type="entry name" value="Ubiquitin-like_domsf"/>
</dbReference>
<dbReference type="STRING" id="6689.A0A423TZN1"/>
<evidence type="ECO:0000259" key="11">
    <source>
        <dbReference type="PROSITE" id="PS50033"/>
    </source>
</evidence>
<dbReference type="InterPro" id="IPR012989">
    <property type="entry name" value="SEP_domain"/>
</dbReference>
<dbReference type="SUPFAM" id="SSF102848">
    <property type="entry name" value="NSFL1 (p97 ATPase) cofactor p47, SEP domain"/>
    <property type="match status" value="1"/>
</dbReference>
<dbReference type="InterPro" id="IPR036241">
    <property type="entry name" value="NSFL1C_SEP_dom_sf"/>
</dbReference>
<evidence type="ECO:0000313" key="14">
    <source>
        <dbReference type="Proteomes" id="UP000283509"/>
    </source>
</evidence>
<feature type="region of interest" description="Disordered" evidence="10">
    <location>
        <begin position="435"/>
        <end position="482"/>
    </location>
</feature>
<evidence type="ECO:0000259" key="12">
    <source>
        <dbReference type="PROSITE" id="PS51399"/>
    </source>
</evidence>
<dbReference type="AlphaFoldDB" id="A0A423TZN1"/>
<dbReference type="Gene3D" id="3.10.20.90">
    <property type="entry name" value="Phosphatidylinositol 3-kinase Catalytic Subunit, Chain A, domain 1"/>
    <property type="match status" value="1"/>
</dbReference>
<feature type="compositionally biased region" description="Low complexity" evidence="10">
    <location>
        <begin position="451"/>
        <end position="482"/>
    </location>
</feature>
<evidence type="ECO:0000256" key="10">
    <source>
        <dbReference type="SAM" id="MobiDB-lite"/>
    </source>
</evidence>
<feature type="compositionally biased region" description="Low complexity" evidence="10">
    <location>
        <begin position="188"/>
        <end position="208"/>
    </location>
</feature>
<comment type="subunit">
    <text evidence="6">Interacts with GNA12, GNA13, RND1, RND2 and RND3.</text>
</comment>
<feature type="region of interest" description="Disordered" evidence="10">
    <location>
        <begin position="1"/>
        <end position="28"/>
    </location>
</feature>
<feature type="compositionally biased region" description="Basic residues" evidence="10">
    <location>
        <begin position="1"/>
        <end position="12"/>
    </location>
</feature>
<comment type="caution">
    <text evidence="13">The sequence shown here is derived from an EMBL/GenBank/DDBJ whole genome shotgun (WGS) entry which is preliminary data.</text>
</comment>
<dbReference type="CDD" id="cd17077">
    <property type="entry name" value="UBX_UBXN11"/>
    <property type="match status" value="1"/>
</dbReference>
<feature type="region of interest" description="Disordered" evidence="10">
    <location>
        <begin position="494"/>
        <end position="520"/>
    </location>
</feature>
<feature type="compositionally biased region" description="Polar residues" evidence="10">
    <location>
        <begin position="161"/>
        <end position="182"/>
    </location>
</feature>
<organism evidence="13 14">
    <name type="scientific">Penaeus vannamei</name>
    <name type="common">Whiteleg shrimp</name>
    <name type="synonym">Litopenaeus vannamei</name>
    <dbReference type="NCBI Taxonomy" id="6689"/>
    <lineage>
        <taxon>Eukaryota</taxon>
        <taxon>Metazoa</taxon>
        <taxon>Ecdysozoa</taxon>
        <taxon>Arthropoda</taxon>
        <taxon>Crustacea</taxon>
        <taxon>Multicrustacea</taxon>
        <taxon>Malacostraca</taxon>
        <taxon>Eumalacostraca</taxon>
        <taxon>Eucarida</taxon>
        <taxon>Decapoda</taxon>
        <taxon>Dendrobranchiata</taxon>
        <taxon>Penaeoidea</taxon>
        <taxon>Penaeidae</taxon>
        <taxon>Penaeus</taxon>
    </lineage>
</organism>
<accession>A0A423TZN1</accession>
<feature type="compositionally biased region" description="Basic and acidic residues" evidence="10">
    <location>
        <begin position="250"/>
        <end position="271"/>
    </location>
</feature>
<keyword evidence="2" id="KW-0963">Cytoplasm</keyword>
<evidence type="ECO:0000256" key="3">
    <source>
        <dbReference type="ARBA" id="ARBA00023054"/>
    </source>
</evidence>
<dbReference type="Gene3D" id="3.30.420.210">
    <property type="entry name" value="SEP domain"/>
    <property type="match status" value="1"/>
</dbReference>
<keyword evidence="4" id="KW-0206">Cytoskeleton</keyword>
<feature type="region of interest" description="Disordered" evidence="10">
    <location>
        <begin position="598"/>
        <end position="618"/>
    </location>
</feature>
<feature type="region of interest" description="Disordered" evidence="10">
    <location>
        <begin position="138"/>
        <end position="316"/>
    </location>
</feature>
<dbReference type="GO" id="GO:0043130">
    <property type="term" value="F:ubiquitin binding"/>
    <property type="evidence" value="ECO:0007669"/>
    <property type="project" value="TreeGrafter"/>
</dbReference>
<name>A0A423TZN1_PENVA</name>
<comment type="subcellular location">
    <subcellularLocation>
        <location evidence="1">Cytoplasm</location>
        <location evidence="1">Cytoskeleton</location>
    </subcellularLocation>
</comment>
<reference evidence="13 14" key="2">
    <citation type="submission" date="2019-01" db="EMBL/GenBank/DDBJ databases">
        <title>The decoding of complex shrimp genome reveals the adaptation for benthos swimmer, frequently molting mechanism and breeding impact on genome.</title>
        <authorList>
            <person name="Sun Y."/>
            <person name="Gao Y."/>
            <person name="Yu Y."/>
        </authorList>
    </citation>
    <scope>NUCLEOTIDE SEQUENCE [LARGE SCALE GENOMIC DNA]</scope>
    <source>
        <tissue evidence="13">Muscle</tissue>
    </source>
</reference>
<dbReference type="GO" id="GO:0005856">
    <property type="term" value="C:cytoskeleton"/>
    <property type="evidence" value="ECO:0007669"/>
    <property type="project" value="UniProtKB-SubCell"/>
</dbReference>
<dbReference type="SUPFAM" id="SSF54236">
    <property type="entry name" value="Ubiquitin-like"/>
    <property type="match status" value="1"/>
</dbReference>
<sequence>MIIHGRPPRLYHHGPSAPSRRNHKNREVRRVVAESTSRSISSEAEPFSLDYEKLLAAITELNIMAQGDATAEVGESLQLTLYKNGIVVNDGGFRSFEAVKTRQFLQDILDGFFPSELQAVYPEGVPIKVRDKRQVIFLPNSSRRKGSSRPPVPPKPRLATASDSLPTGSSLTSVTSMMCSSETDPRPGELAAPAEAVPAAPAGAEPGGDSSHLCPDVDYRSESSDVSSRRNSLQRGSDKSEGEGGGSRPEAGRRGSDSGRRSTELGRRGSELWRPTEAPAAGVPIMRREGRRESESRRGSDHRTHQCRRGSECRRSSELARTTLDLDLGRRMTSKHPLEWNRINRTAFLLNDDTFDTNGNQLRRGSLGVMGADPYDMDSLRKRRTSVEDFLAKVPTCVVKNGKIVNLREEVADMLMGPSRKNSLTLVHTPVLDEAGESQESNEQDSHTGEGETQQQATQEGQQDDPSATTDSAAGSALSAAGVGAGSGGVGAGGTGGGVGGTTTSSVAHHDHGHGPTRTTLRIKVENGTETYMIKLKASDTLDKLRAYLRSYRGDNEDFDIVKTYPYQVLEQGTATMAELGLVPNAALHLKVAARPRPPESLSLHAGTPTTRPRATSRNVLLWGRA</sequence>
<gene>
    <name evidence="13" type="ORF">C7M84_024979</name>
</gene>
<dbReference type="PANTHER" id="PTHR23333">
    <property type="entry name" value="UBX DOMAIN CONTAINING PROTEIN"/>
    <property type="match status" value="1"/>
</dbReference>
<evidence type="ECO:0000256" key="7">
    <source>
        <dbReference type="ARBA" id="ARBA00073759"/>
    </source>
</evidence>
<evidence type="ECO:0000256" key="8">
    <source>
        <dbReference type="ARBA" id="ARBA00075811"/>
    </source>
</evidence>
<dbReference type="EMBL" id="QCYY01000909">
    <property type="protein sequence ID" value="ROT81882.1"/>
    <property type="molecule type" value="Genomic_DNA"/>
</dbReference>
<evidence type="ECO:0000256" key="4">
    <source>
        <dbReference type="ARBA" id="ARBA00023212"/>
    </source>
</evidence>
<feature type="compositionally biased region" description="Basic and acidic residues" evidence="10">
    <location>
        <begin position="286"/>
        <end position="316"/>
    </location>
</feature>
<proteinExistence type="predicted"/>
<dbReference type="Pfam" id="PF08059">
    <property type="entry name" value="SEP"/>
    <property type="match status" value="1"/>
</dbReference>
<dbReference type="PANTHER" id="PTHR23333:SF4">
    <property type="entry name" value="UBX DOMAIN-CONTAINING PROTEIN 11"/>
    <property type="match status" value="1"/>
</dbReference>
<keyword evidence="3" id="KW-0175">Coiled coil</keyword>
<dbReference type="PROSITE" id="PS50033">
    <property type="entry name" value="UBX"/>
    <property type="match status" value="1"/>
</dbReference>
<evidence type="ECO:0000256" key="1">
    <source>
        <dbReference type="ARBA" id="ARBA00004245"/>
    </source>
</evidence>
<dbReference type="FunFam" id="3.30.420.210:FF:000003">
    <property type="entry name" value="UBX domain protein 11"/>
    <property type="match status" value="1"/>
</dbReference>
<dbReference type="PROSITE" id="PS51399">
    <property type="entry name" value="SEP"/>
    <property type="match status" value="1"/>
</dbReference>
<evidence type="ECO:0000256" key="6">
    <source>
        <dbReference type="ARBA" id="ARBA00062345"/>
    </source>
</evidence>
<feature type="domain" description="UBX" evidence="11">
    <location>
        <begin position="514"/>
        <end position="590"/>
    </location>
</feature>
<evidence type="ECO:0000256" key="9">
    <source>
        <dbReference type="ARBA" id="ARBA00081109"/>
    </source>
</evidence>
<dbReference type="Proteomes" id="UP000283509">
    <property type="component" value="Unassembled WGS sequence"/>
</dbReference>
<comment type="function">
    <text evidence="5">May be involved in the reorganization of actin cytoskeleton mediated by RND1, RND2 and RND3. Promotes RHOA activation mediated by GNA12 and GNA13.</text>
</comment>
<feature type="domain" description="SEP" evidence="12">
    <location>
        <begin position="74"/>
        <end position="138"/>
    </location>
</feature>
<evidence type="ECO:0000256" key="5">
    <source>
        <dbReference type="ARBA" id="ARBA00059434"/>
    </source>
</evidence>
<dbReference type="Pfam" id="PF00789">
    <property type="entry name" value="UBX"/>
    <property type="match status" value="1"/>
</dbReference>
<reference evidence="13 14" key="1">
    <citation type="submission" date="2018-04" db="EMBL/GenBank/DDBJ databases">
        <authorList>
            <person name="Zhang X."/>
            <person name="Yuan J."/>
            <person name="Li F."/>
            <person name="Xiang J."/>
        </authorList>
    </citation>
    <scope>NUCLEOTIDE SEQUENCE [LARGE SCALE GENOMIC DNA]</scope>
    <source>
        <tissue evidence="13">Muscle</tissue>
    </source>
</reference>
<dbReference type="GO" id="GO:0043161">
    <property type="term" value="P:proteasome-mediated ubiquitin-dependent protein catabolic process"/>
    <property type="evidence" value="ECO:0007669"/>
    <property type="project" value="TreeGrafter"/>
</dbReference>